<dbReference type="Pfam" id="PF13489">
    <property type="entry name" value="Methyltransf_23"/>
    <property type="match status" value="1"/>
</dbReference>
<dbReference type="GO" id="GO:0005739">
    <property type="term" value="C:mitochondrion"/>
    <property type="evidence" value="ECO:0007669"/>
    <property type="project" value="TreeGrafter"/>
</dbReference>
<dbReference type="SUPFAM" id="SSF53335">
    <property type="entry name" value="S-adenosyl-L-methionine-dependent methyltransferases"/>
    <property type="match status" value="1"/>
</dbReference>
<name>A0A7S2UR62_9STRA</name>
<dbReference type="CDD" id="cd02440">
    <property type="entry name" value="AdoMet_MTases"/>
    <property type="match status" value="1"/>
</dbReference>
<evidence type="ECO:0000256" key="4">
    <source>
        <dbReference type="ARBA" id="ARBA00022691"/>
    </source>
</evidence>
<protein>
    <recommendedName>
        <fullName evidence="7">Polyprenyldihydroxybenzoate methyltransferase</fullName>
    </recommendedName>
</protein>
<dbReference type="GO" id="GO:0010420">
    <property type="term" value="F:polyprenyldihydroxybenzoate methyltransferase activity"/>
    <property type="evidence" value="ECO:0007669"/>
    <property type="project" value="InterPro"/>
</dbReference>
<evidence type="ECO:0008006" key="7">
    <source>
        <dbReference type="Google" id="ProtNLM"/>
    </source>
</evidence>
<dbReference type="GO" id="GO:0032259">
    <property type="term" value="P:methylation"/>
    <property type="evidence" value="ECO:0007669"/>
    <property type="project" value="UniProtKB-KW"/>
</dbReference>
<keyword evidence="1" id="KW-0489">Methyltransferase</keyword>
<organism evidence="6">
    <name type="scientific">Attheya septentrionalis</name>
    <dbReference type="NCBI Taxonomy" id="420275"/>
    <lineage>
        <taxon>Eukaryota</taxon>
        <taxon>Sar</taxon>
        <taxon>Stramenopiles</taxon>
        <taxon>Ochrophyta</taxon>
        <taxon>Bacillariophyta</taxon>
        <taxon>Coscinodiscophyceae</taxon>
        <taxon>Chaetocerotophycidae</taxon>
        <taxon>Chaetocerotales</taxon>
        <taxon>Attheyaceae</taxon>
        <taxon>Attheya</taxon>
    </lineage>
</organism>
<evidence type="ECO:0000256" key="5">
    <source>
        <dbReference type="SAM" id="MobiDB-lite"/>
    </source>
</evidence>
<reference evidence="6" key="1">
    <citation type="submission" date="2021-01" db="EMBL/GenBank/DDBJ databases">
        <authorList>
            <person name="Corre E."/>
            <person name="Pelletier E."/>
            <person name="Niang G."/>
            <person name="Scheremetjew M."/>
            <person name="Finn R."/>
            <person name="Kale V."/>
            <person name="Holt S."/>
            <person name="Cochrane G."/>
            <person name="Meng A."/>
            <person name="Brown T."/>
            <person name="Cohen L."/>
        </authorList>
    </citation>
    <scope>NUCLEOTIDE SEQUENCE</scope>
    <source>
        <strain evidence="6">CCMP2084</strain>
    </source>
</reference>
<dbReference type="InterPro" id="IPR010233">
    <property type="entry name" value="UbiG_MeTrfase"/>
</dbReference>
<dbReference type="InterPro" id="IPR029063">
    <property type="entry name" value="SAM-dependent_MTases_sf"/>
</dbReference>
<dbReference type="Gene3D" id="3.40.50.150">
    <property type="entry name" value="Vaccinia Virus protein VP39"/>
    <property type="match status" value="1"/>
</dbReference>
<evidence type="ECO:0000256" key="1">
    <source>
        <dbReference type="ARBA" id="ARBA00022603"/>
    </source>
</evidence>
<dbReference type="NCBIfam" id="TIGR01983">
    <property type="entry name" value="UbiG"/>
    <property type="match status" value="1"/>
</dbReference>
<dbReference type="EMBL" id="HBHQ01026101">
    <property type="protein sequence ID" value="CAD9825821.1"/>
    <property type="molecule type" value="Transcribed_RNA"/>
</dbReference>
<evidence type="ECO:0000256" key="3">
    <source>
        <dbReference type="ARBA" id="ARBA00022688"/>
    </source>
</evidence>
<sequence>MSMLVNTTFRTVVRRTCRSSRPIISCQRILPAATTNETMMIQRRHASSTSSETTSSSSRSLSVASEEVTKFSSMAGTWWDSRQNPLVGMNPIRVQYMVELLGQQRQQQQQHHPKKTNATGSQNTTNESIMTASSELSPLQGLRALDVGCGGGLLSESLARLGASVTSVDPSIDVARAAMEHSRHDKRTSTIDYRGGISVEDLAHEIMSLQNDSDNNNNNALLFDVVCILEVIEHATDPHSLIEAAASLLKRPTDEDPGGILFVSTINRTAKSFAIAIVGAEHVTRMVPVGTHSWDTFRSPQEVQVIVEAASSSPGLVQVDVCGMVIKPPFLDMSWRLDPNDTDVNWIGAYQHKKV</sequence>
<feature type="region of interest" description="Disordered" evidence="5">
    <location>
        <begin position="103"/>
        <end position="124"/>
    </location>
</feature>
<feature type="compositionally biased region" description="Low complexity" evidence="5">
    <location>
        <begin position="47"/>
        <end position="64"/>
    </location>
</feature>
<keyword evidence="2" id="KW-0808">Transferase</keyword>
<evidence type="ECO:0000313" key="6">
    <source>
        <dbReference type="EMBL" id="CAD9825821.1"/>
    </source>
</evidence>
<accession>A0A7S2UR62</accession>
<feature type="region of interest" description="Disordered" evidence="5">
    <location>
        <begin position="42"/>
        <end position="64"/>
    </location>
</feature>
<proteinExistence type="predicted"/>
<dbReference type="GO" id="GO:0061542">
    <property type="term" value="F:3-demethylubiquinol 3-O-methyltransferase activity"/>
    <property type="evidence" value="ECO:0007669"/>
    <property type="project" value="InterPro"/>
</dbReference>
<keyword evidence="4" id="KW-0949">S-adenosyl-L-methionine</keyword>
<evidence type="ECO:0000256" key="2">
    <source>
        <dbReference type="ARBA" id="ARBA00022679"/>
    </source>
</evidence>
<keyword evidence="3" id="KW-0831">Ubiquinone biosynthesis</keyword>
<dbReference type="PANTHER" id="PTHR43464">
    <property type="entry name" value="METHYLTRANSFERASE"/>
    <property type="match status" value="1"/>
</dbReference>
<dbReference type="AlphaFoldDB" id="A0A7S2UR62"/>
<dbReference type="PANTHER" id="PTHR43464:SF19">
    <property type="entry name" value="UBIQUINONE BIOSYNTHESIS O-METHYLTRANSFERASE, MITOCHONDRIAL"/>
    <property type="match status" value="1"/>
</dbReference>
<gene>
    <name evidence="6" type="ORF">ASEP1449_LOCUS17655</name>
</gene>